<reference evidence="2" key="3">
    <citation type="submission" date="2020-07" db="EMBL/GenBank/DDBJ databases">
        <authorList>
            <person name="Yang C."/>
        </authorList>
    </citation>
    <scope>NUCLEOTIDE SEQUENCE</scope>
    <source>
        <strain evidence="2">Cx-624</strain>
    </source>
</reference>
<sequence length="95" mass="10441">MKLAYSALFAAIMMSCAASGAAKTATVTRDCTGTYLRVDSKDWLVCNAEILSKHKEGAVVTAKFEKTNLCPEFADKVVCMMYHENEGLIRITDLK</sequence>
<proteinExistence type="predicted"/>
<dbReference type="EMBL" id="JACEUX010000001">
    <property type="protein sequence ID" value="MBA5246187.1"/>
    <property type="molecule type" value="Genomic_DNA"/>
</dbReference>
<evidence type="ECO:0000313" key="3">
    <source>
        <dbReference type="EMBL" id="QMS99643.1"/>
    </source>
</evidence>
<evidence type="ECO:0000313" key="2">
    <source>
        <dbReference type="EMBL" id="MBA5246187.1"/>
    </source>
</evidence>
<feature type="chain" id="PRO_5044656299" evidence="1">
    <location>
        <begin position="21"/>
        <end position="95"/>
    </location>
</feature>
<reference evidence="5" key="2">
    <citation type="submission" date="2020-07" db="EMBL/GenBank/DDBJ databases">
        <title>Flavobacterium sp. xlx-214.</title>
        <authorList>
            <person name="Yang C."/>
        </authorList>
    </citation>
    <scope>NUCLEOTIDE SEQUENCE [LARGE SCALE GENOMIC DNA]</scope>
    <source>
        <strain evidence="5">CX-624</strain>
    </source>
</reference>
<protein>
    <submittedName>
        <fullName evidence="3">Uncharacterized protein</fullName>
    </submittedName>
</protein>
<organism evidence="3 4">
    <name type="scientific">Marnyiella aurantia</name>
    <dbReference type="NCBI Taxonomy" id="2758037"/>
    <lineage>
        <taxon>Bacteria</taxon>
        <taxon>Pseudomonadati</taxon>
        <taxon>Bacteroidota</taxon>
        <taxon>Flavobacteriia</taxon>
        <taxon>Flavobacteriales</taxon>
        <taxon>Weeksellaceae</taxon>
        <taxon>Marnyiella</taxon>
    </lineage>
</organism>
<evidence type="ECO:0000313" key="4">
    <source>
        <dbReference type="Proteomes" id="UP000515349"/>
    </source>
</evidence>
<gene>
    <name evidence="3" type="ORF">H1R16_12160</name>
    <name evidence="2" type="ORF">H2507_03300</name>
</gene>
<reference evidence="3 4" key="1">
    <citation type="submission" date="2020-07" db="EMBL/GenBank/DDBJ databases">
        <title>Chryseobacterium sp.cx-624.</title>
        <authorList>
            <person name="Yang C."/>
        </authorList>
    </citation>
    <scope>NUCLEOTIDE SEQUENCE [LARGE SCALE GENOMIC DNA]</scope>
    <source>
        <strain evidence="4">cx-624</strain>
        <strain evidence="3">Cx-624</strain>
    </source>
</reference>
<keyword evidence="1" id="KW-0732">Signal</keyword>
<dbReference type="EMBL" id="CP059472">
    <property type="protein sequence ID" value="QMS99643.1"/>
    <property type="molecule type" value="Genomic_DNA"/>
</dbReference>
<accession>A0A7D7QG40</accession>
<evidence type="ECO:0000313" key="5">
    <source>
        <dbReference type="Proteomes" id="UP000539710"/>
    </source>
</evidence>
<dbReference type="KEGG" id="cbau:H1R16_12160"/>
<feature type="signal peptide" evidence="1">
    <location>
        <begin position="1"/>
        <end position="20"/>
    </location>
</feature>
<keyword evidence="5" id="KW-1185">Reference proteome</keyword>
<name>A0A7D7QG40_9FLAO</name>
<dbReference type="AlphaFoldDB" id="A0A7D7QG40"/>
<dbReference type="Proteomes" id="UP000515349">
    <property type="component" value="Chromosome"/>
</dbReference>
<dbReference type="Proteomes" id="UP000539710">
    <property type="component" value="Unassembled WGS sequence"/>
</dbReference>
<evidence type="ECO:0000256" key="1">
    <source>
        <dbReference type="SAM" id="SignalP"/>
    </source>
</evidence>
<dbReference type="PROSITE" id="PS51257">
    <property type="entry name" value="PROKAR_LIPOPROTEIN"/>
    <property type="match status" value="1"/>
</dbReference>